<dbReference type="InterPro" id="IPR009057">
    <property type="entry name" value="Homeodomain-like_sf"/>
</dbReference>
<dbReference type="Pfam" id="PF02311">
    <property type="entry name" value="AraC_binding"/>
    <property type="match status" value="1"/>
</dbReference>
<dbReference type="RefSeq" id="WP_185692534.1">
    <property type="nucleotide sequence ID" value="NZ_JACHVA010000076.1"/>
</dbReference>
<dbReference type="InterPro" id="IPR003313">
    <property type="entry name" value="AraC-bd"/>
</dbReference>
<dbReference type="SMART" id="SM00342">
    <property type="entry name" value="HTH_ARAC"/>
    <property type="match status" value="1"/>
</dbReference>
<comment type="caution">
    <text evidence="6">The sequence shown here is derived from an EMBL/GenBank/DDBJ whole genome shotgun (WGS) entry which is preliminary data.</text>
</comment>
<organism evidence="6 7">
    <name type="scientific">Puniceicoccus vermicola</name>
    <dbReference type="NCBI Taxonomy" id="388746"/>
    <lineage>
        <taxon>Bacteria</taxon>
        <taxon>Pseudomonadati</taxon>
        <taxon>Verrucomicrobiota</taxon>
        <taxon>Opitutia</taxon>
        <taxon>Puniceicoccales</taxon>
        <taxon>Puniceicoccaceae</taxon>
        <taxon>Puniceicoccus</taxon>
    </lineage>
</organism>
<dbReference type="Pfam" id="PF12833">
    <property type="entry name" value="HTH_18"/>
    <property type="match status" value="1"/>
</dbReference>
<evidence type="ECO:0000256" key="3">
    <source>
        <dbReference type="ARBA" id="ARBA00023159"/>
    </source>
</evidence>
<keyword evidence="1" id="KW-0805">Transcription regulation</keyword>
<dbReference type="AlphaFoldDB" id="A0A7X1AZJ1"/>
<name>A0A7X1AZJ1_9BACT</name>
<keyword evidence="7" id="KW-1185">Reference proteome</keyword>
<evidence type="ECO:0000256" key="2">
    <source>
        <dbReference type="ARBA" id="ARBA00023125"/>
    </source>
</evidence>
<evidence type="ECO:0000313" key="6">
    <source>
        <dbReference type="EMBL" id="MBC2601828.1"/>
    </source>
</evidence>
<reference evidence="6 7" key="1">
    <citation type="submission" date="2020-07" db="EMBL/GenBank/DDBJ databases">
        <authorList>
            <person name="Feng X."/>
        </authorList>
    </citation>
    <scope>NUCLEOTIDE SEQUENCE [LARGE SCALE GENOMIC DNA]</scope>
    <source>
        <strain evidence="6 7">JCM14086</strain>
    </source>
</reference>
<evidence type="ECO:0000313" key="7">
    <source>
        <dbReference type="Proteomes" id="UP000525652"/>
    </source>
</evidence>
<dbReference type="PROSITE" id="PS00041">
    <property type="entry name" value="HTH_ARAC_FAMILY_1"/>
    <property type="match status" value="2"/>
</dbReference>
<dbReference type="EMBL" id="JACHVA010000076">
    <property type="protein sequence ID" value="MBC2601828.1"/>
    <property type="molecule type" value="Genomic_DNA"/>
</dbReference>
<sequence length="308" mass="36028">MSELTSIHRQFPSHIQDPTNFYRGLSVSDRVLVDNLLIFQRTSRRSLRQNLLENRMHHRYVLTYVIEKPGKVFLDGAAVSLEEGEALLVAPYQYHDYYEMDEERLRWLFITFEVVQGGSFLSELRNRPLRPDDVARSLWVELAGLWGSDVQSDERRSEILPTLERLLMRLKSYGKIALPRPQSEREDSGEMGDEWTSRVEELIVRSVYENWSLEEVARRANISLRYLRSRFEKVMGVAPSEFRANYQLHAAMLLMRDSRLSLSQVAERSGFGSLPVFSRFVKRRVGLAPSQLRKKLLRGEFKFEVPTR</sequence>
<accession>A0A7X1AZJ1</accession>
<dbReference type="InterPro" id="IPR037923">
    <property type="entry name" value="HTH-like"/>
</dbReference>
<keyword evidence="3" id="KW-0010">Activator</keyword>
<keyword evidence="2" id="KW-0238">DNA-binding</keyword>
<gene>
    <name evidence="6" type="ORF">H5P30_08560</name>
</gene>
<dbReference type="SUPFAM" id="SSF46689">
    <property type="entry name" value="Homeodomain-like"/>
    <property type="match status" value="2"/>
</dbReference>
<dbReference type="GO" id="GO:0003700">
    <property type="term" value="F:DNA-binding transcription factor activity"/>
    <property type="evidence" value="ECO:0007669"/>
    <property type="project" value="InterPro"/>
</dbReference>
<dbReference type="PROSITE" id="PS01124">
    <property type="entry name" value="HTH_ARAC_FAMILY_2"/>
    <property type="match status" value="1"/>
</dbReference>
<dbReference type="SUPFAM" id="SSF51215">
    <property type="entry name" value="Regulatory protein AraC"/>
    <property type="match status" value="1"/>
</dbReference>
<dbReference type="Gene3D" id="1.10.10.60">
    <property type="entry name" value="Homeodomain-like"/>
    <property type="match status" value="1"/>
</dbReference>
<dbReference type="InterPro" id="IPR018060">
    <property type="entry name" value="HTH_AraC"/>
</dbReference>
<keyword evidence="4" id="KW-0804">Transcription</keyword>
<dbReference type="InterPro" id="IPR018062">
    <property type="entry name" value="HTH_AraC-typ_CS"/>
</dbReference>
<dbReference type="CDD" id="cd02208">
    <property type="entry name" value="cupin_RmlC-like"/>
    <property type="match status" value="1"/>
</dbReference>
<evidence type="ECO:0000256" key="4">
    <source>
        <dbReference type="ARBA" id="ARBA00023163"/>
    </source>
</evidence>
<feature type="domain" description="HTH araC/xylS-type" evidence="5">
    <location>
        <begin position="197"/>
        <end position="295"/>
    </location>
</feature>
<dbReference type="InterPro" id="IPR050204">
    <property type="entry name" value="AraC_XylS_family_regulators"/>
</dbReference>
<dbReference type="Proteomes" id="UP000525652">
    <property type="component" value="Unassembled WGS sequence"/>
</dbReference>
<evidence type="ECO:0000256" key="1">
    <source>
        <dbReference type="ARBA" id="ARBA00023015"/>
    </source>
</evidence>
<evidence type="ECO:0000259" key="5">
    <source>
        <dbReference type="PROSITE" id="PS01124"/>
    </source>
</evidence>
<proteinExistence type="predicted"/>
<protein>
    <submittedName>
        <fullName evidence="6">AraC family transcriptional regulator</fullName>
    </submittedName>
</protein>
<dbReference type="PANTHER" id="PTHR46796">
    <property type="entry name" value="HTH-TYPE TRANSCRIPTIONAL ACTIVATOR RHAS-RELATED"/>
    <property type="match status" value="1"/>
</dbReference>
<dbReference type="GO" id="GO:0043565">
    <property type="term" value="F:sequence-specific DNA binding"/>
    <property type="evidence" value="ECO:0007669"/>
    <property type="project" value="InterPro"/>
</dbReference>